<dbReference type="EMBL" id="WNKW01000001">
    <property type="protein sequence ID" value="MTW31698.1"/>
    <property type="molecule type" value="Genomic_DNA"/>
</dbReference>
<evidence type="ECO:0000256" key="1">
    <source>
        <dbReference type="ARBA" id="ARBA00022729"/>
    </source>
</evidence>
<dbReference type="Pfam" id="PF02230">
    <property type="entry name" value="Abhydrolase_2"/>
    <property type="match status" value="1"/>
</dbReference>
<comment type="caution">
    <text evidence="4">The sequence shown here is derived from an EMBL/GenBank/DDBJ whole genome shotgun (WGS) entry which is preliminary data.</text>
</comment>
<keyword evidence="5" id="KW-1185">Reference proteome</keyword>
<dbReference type="PANTHER" id="PTHR43037:SF5">
    <property type="entry name" value="FERULOYL ESTERASE"/>
    <property type="match status" value="1"/>
</dbReference>
<dbReference type="PANTHER" id="PTHR43037">
    <property type="entry name" value="UNNAMED PRODUCT-RELATED"/>
    <property type="match status" value="1"/>
</dbReference>
<dbReference type="InterPro" id="IPR003140">
    <property type="entry name" value="PLipase/COase/thioEstase"/>
</dbReference>
<accession>A0ABW9SHX7</accession>
<reference evidence="4 5" key="1">
    <citation type="submission" date="2019-11" db="EMBL/GenBank/DDBJ databases">
        <title>Type strains purchased from KCTC, JCM and DSMZ.</title>
        <authorList>
            <person name="Lu H."/>
        </authorList>
    </citation>
    <scope>NUCLEOTIDE SEQUENCE [LARGE SCALE GENOMIC DNA]</scope>
    <source>
        <strain evidence="4 5">DSM 103461</strain>
    </source>
</reference>
<dbReference type="InterPro" id="IPR029058">
    <property type="entry name" value="AB_hydrolase_fold"/>
</dbReference>
<evidence type="ECO:0000313" key="5">
    <source>
        <dbReference type="Proteomes" id="UP000735592"/>
    </source>
</evidence>
<dbReference type="Proteomes" id="UP000735592">
    <property type="component" value="Unassembled WGS sequence"/>
</dbReference>
<name>A0ABW9SHX7_9BURK</name>
<dbReference type="InterPro" id="IPR050955">
    <property type="entry name" value="Plant_Biomass_Hydrol_Est"/>
</dbReference>
<sequence>MTSPVPSSPASVHHGRLQARTSLYGNGASAALALPAGIHKLAFPAQRQAVLYIPHATGQALSLLVLLHGARGQHGGADAAALRYAVREQALLLIPEAHGTSWDMFRGGYGPDMDFLDQSLMWVMRRHEIAANAVTLAGFSDGASYALSVGLMNGELFSDILAFSPGCMLPNARSASPRIFIGHGTGDAVLPVERGQSLATQLANEGYQVHYAEFDGGHLVPPSVAEAAFALLGVGVADASGPPT</sequence>
<keyword evidence="1" id="KW-0732">Signal</keyword>
<gene>
    <name evidence="4" type="ORF">GM655_02535</name>
</gene>
<keyword evidence="2" id="KW-0378">Hydrolase</keyword>
<feature type="domain" description="Phospholipase/carboxylesterase/thioesterase" evidence="3">
    <location>
        <begin position="128"/>
        <end position="216"/>
    </location>
</feature>
<protein>
    <submittedName>
        <fullName evidence="4">Thioesterase</fullName>
    </submittedName>
</protein>
<evidence type="ECO:0000313" key="4">
    <source>
        <dbReference type="EMBL" id="MTW31698.1"/>
    </source>
</evidence>
<proteinExistence type="predicted"/>
<evidence type="ECO:0000256" key="2">
    <source>
        <dbReference type="ARBA" id="ARBA00022801"/>
    </source>
</evidence>
<dbReference type="RefSeq" id="WP_155433045.1">
    <property type="nucleotide sequence ID" value="NZ_JBHLXK010000001.1"/>
</dbReference>
<evidence type="ECO:0000259" key="3">
    <source>
        <dbReference type="Pfam" id="PF02230"/>
    </source>
</evidence>
<dbReference type="Gene3D" id="3.40.50.1820">
    <property type="entry name" value="alpha/beta hydrolase"/>
    <property type="match status" value="1"/>
</dbReference>
<organism evidence="4 5">
    <name type="scientific">Pseudoduganella danionis</name>
    <dbReference type="NCBI Taxonomy" id="1890295"/>
    <lineage>
        <taxon>Bacteria</taxon>
        <taxon>Pseudomonadati</taxon>
        <taxon>Pseudomonadota</taxon>
        <taxon>Betaproteobacteria</taxon>
        <taxon>Burkholderiales</taxon>
        <taxon>Oxalobacteraceae</taxon>
        <taxon>Telluria group</taxon>
        <taxon>Pseudoduganella</taxon>
    </lineage>
</organism>
<dbReference type="SUPFAM" id="SSF53474">
    <property type="entry name" value="alpha/beta-Hydrolases"/>
    <property type="match status" value="1"/>
</dbReference>